<evidence type="ECO:0000313" key="2">
    <source>
        <dbReference type="Proteomes" id="UP001497700"/>
    </source>
</evidence>
<name>A0ACB9YZY5_9PEZI</name>
<evidence type="ECO:0000313" key="1">
    <source>
        <dbReference type="EMBL" id="KAI4864465.1"/>
    </source>
</evidence>
<proteinExistence type="predicted"/>
<dbReference type="EMBL" id="MU393486">
    <property type="protein sequence ID" value="KAI4864465.1"/>
    <property type="molecule type" value="Genomic_DNA"/>
</dbReference>
<organism evidence="1 2">
    <name type="scientific">Hypoxylon rubiginosum</name>
    <dbReference type="NCBI Taxonomy" id="110542"/>
    <lineage>
        <taxon>Eukaryota</taxon>
        <taxon>Fungi</taxon>
        <taxon>Dikarya</taxon>
        <taxon>Ascomycota</taxon>
        <taxon>Pezizomycotina</taxon>
        <taxon>Sordariomycetes</taxon>
        <taxon>Xylariomycetidae</taxon>
        <taxon>Xylariales</taxon>
        <taxon>Hypoxylaceae</taxon>
        <taxon>Hypoxylon</taxon>
    </lineage>
</organism>
<comment type="caution">
    <text evidence="1">The sequence shown here is derived from an EMBL/GenBank/DDBJ whole genome shotgun (WGS) entry which is preliminary data.</text>
</comment>
<keyword evidence="2" id="KW-1185">Reference proteome</keyword>
<protein>
    <submittedName>
        <fullName evidence="1">Uncharacterized protein</fullName>
    </submittedName>
</protein>
<dbReference type="Proteomes" id="UP001497700">
    <property type="component" value="Unassembled WGS sequence"/>
</dbReference>
<sequence length="241" mass="27440">MYGCTSSIITEVISRLSRCELSTFHPLTLPTIVADIERNRHINMVGDYVSKLMQRVLDIGQEIRTSTPTCHSSTSESEKPDISHFNPPRDLASVMDWLEMRHIRNGLENWKTELQMLVHHIAELGRVHHDMIETSTGDVAQDMKRQGVRIHERLIQIINEYDGKIRECSRVIDGLSFATQMEWNQIARADTNTNLEISSSTMEISRATQKDGSQMRFVALLTMIFLPGTFVAVSLQVSPCR</sequence>
<accession>A0ACB9YZY5</accession>
<reference evidence="1 2" key="1">
    <citation type="journal article" date="2022" name="New Phytol.">
        <title>Ecological generalism drives hyperdiversity of secondary metabolite gene clusters in xylarialean endophytes.</title>
        <authorList>
            <person name="Franco M.E.E."/>
            <person name="Wisecaver J.H."/>
            <person name="Arnold A.E."/>
            <person name="Ju Y.M."/>
            <person name="Slot J.C."/>
            <person name="Ahrendt S."/>
            <person name="Moore L.P."/>
            <person name="Eastman K.E."/>
            <person name="Scott K."/>
            <person name="Konkel Z."/>
            <person name="Mondo S.J."/>
            <person name="Kuo A."/>
            <person name="Hayes R.D."/>
            <person name="Haridas S."/>
            <person name="Andreopoulos B."/>
            <person name="Riley R."/>
            <person name="LaButti K."/>
            <person name="Pangilinan J."/>
            <person name="Lipzen A."/>
            <person name="Amirebrahimi M."/>
            <person name="Yan J."/>
            <person name="Adam C."/>
            <person name="Keymanesh K."/>
            <person name="Ng V."/>
            <person name="Louie K."/>
            <person name="Northen T."/>
            <person name="Drula E."/>
            <person name="Henrissat B."/>
            <person name="Hsieh H.M."/>
            <person name="Youens-Clark K."/>
            <person name="Lutzoni F."/>
            <person name="Miadlikowska J."/>
            <person name="Eastwood D.C."/>
            <person name="Hamelin R.C."/>
            <person name="Grigoriev I.V."/>
            <person name="U'Ren J.M."/>
        </authorList>
    </citation>
    <scope>NUCLEOTIDE SEQUENCE [LARGE SCALE GENOMIC DNA]</scope>
    <source>
        <strain evidence="1 2">CBS 119005</strain>
    </source>
</reference>
<gene>
    <name evidence="1" type="ORF">F4820DRAFT_334923</name>
</gene>